<dbReference type="PANTHER" id="PTHR43788:SF8">
    <property type="entry name" value="DNA-BINDING PROTEIN SMUBP-2"/>
    <property type="match status" value="1"/>
</dbReference>
<keyword evidence="8" id="KW-1185">Reference proteome</keyword>
<keyword evidence="3" id="KW-0347">Helicase</keyword>
<dbReference type="Pfam" id="PF13482">
    <property type="entry name" value="RNase_H_2"/>
    <property type="match status" value="1"/>
</dbReference>
<evidence type="ECO:0000256" key="4">
    <source>
        <dbReference type="ARBA" id="ARBA00022840"/>
    </source>
</evidence>
<evidence type="ECO:0000259" key="6">
    <source>
        <dbReference type="SMART" id="SM00382"/>
    </source>
</evidence>
<organism evidence="7 8">
    <name type="scientific">Austwickia chelonae NBRC 105200</name>
    <dbReference type="NCBI Taxonomy" id="1184607"/>
    <lineage>
        <taxon>Bacteria</taxon>
        <taxon>Bacillati</taxon>
        <taxon>Actinomycetota</taxon>
        <taxon>Actinomycetes</taxon>
        <taxon>Micrococcales</taxon>
        <taxon>Dermatophilaceae</taxon>
        <taxon>Austwickia</taxon>
    </lineage>
</organism>
<dbReference type="EMBL" id="BAGZ01000005">
    <property type="protein sequence ID" value="GAB77313.1"/>
    <property type="molecule type" value="Genomic_DNA"/>
</dbReference>
<dbReference type="InterPro" id="IPR012337">
    <property type="entry name" value="RNaseH-like_sf"/>
</dbReference>
<sequence length="1111" mass="120672">MHRHDDRIVLSPTDLTTFLACPHASRQDLEVARGLKPAPPRSADDQLMLISARGMAHEREYLRRLESDGRRIVEIGRHPDLRLAEARTVDAMRAGVDVIYQGTLYDGTWLGYADFLIKETQASSRFGQWAYDLVDTKLSRHLSTAALLQLSTYAKRLETLQGVPPQRLTVITGNGEEQVWRPDDVAAYAARARAGLETFVAAAVSDDPSAHTEGHPVAHCARCHWLPDCQRTWEDTDDLSLVAGMRHPHRAALQAAGIKTVAGLAAATEEQIPGVGRGTYERLRRQAGIQIAEREDGRPRYDLLPHVPGKGLASLPLPDPGDVYLDFEGDPFAGDGAGREYLAGLYDRDGGFHTWWAHDDPAEGRLTADLLEFLVQRWHQYPGMHVYHYAPYEESALKRLTGRHGVGESELDALLRGGRLVDLYAVVRQGLLVGKPSYSIKKLEDLYWGHIRHGEGDEVADAMSSVVEYERFLESGDAEILRRIAEYNREDVRSTLALHDWLEERRDELAGRLVESGQNPPERPSSNSLEEISESESAAAERELAEKLLAAGHDLLAGLIGWHRREDRPDWWDFFRRAGMSDEELLEDTAAIGRPGSPIPAGERTGKNGRATSRFWKYSFPPQTCKLQIDSAAHDVDTRASCGKIIEIDTGRGEIVLSRKASLDPAAPRGIMPSGPIDNAVLRSSLIRQAEELLAGGSPTGIALVTRKVPDDLALRPGESPADAVRRVGSSLGGNVLAVQGPPGAGKTYAASRLIRALLDHGHKVGVTAQSHAVIRNLLDEIGRPALHKVGTVPTGAQDPSGVVQVADNKAIGNALAAGETQLVGGTAWLWAREEMTGSVDILVIDEAGQFSLANAVSVANAAHSVVLLGDPQQLTQPTKTDHPHGAGVSALGHLIGGHDVIPPDRGLFLDVTYRMHPQVTAFVSQLSYDGRLRTAPDREQQSVQAPGSVHGSGLRHVPVPHQGNVQDSDEEAQTVARLIDDLLRGQFTDAQGRAHPMTASDILVVAPYNAHVARLRSRLPDEIRVGTVDAFQGQQAPVVIYSTGSSSALDAPRGISFLYDVHRLNVAVSRAKALAVWVGSPSLLDAAAATPEQIRLVNALCLFTAQAQTV</sequence>
<dbReference type="InterPro" id="IPR050534">
    <property type="entry name" value="Coronavir_polyprotein_1ab"/>
</dbReference>
<gene>
    <name evidence="7" type="ORF">AUCHE_05_02180</name>
</gene>
<dbReference type="AlphaFoldDB" id="K6V536"/>
<dbReference type="CDD" id="cd17934">
    <property type="entry name" value="DEXXQc_Upf1-like"/>
    <property type="match status" value="1"/>
</dbReference>
<dbReference type="SUPFAM" id="SSF53098">
    <property type="entry name" value="Ribonuclease H-like"/>
    <property type="match status" value="1"/>
</dbReference>
<evidence type="ECO:0000256" key="1">
    <source>
        <dbReference type="ARBA" id="ARBA00022741"/>
    </source>
</evidence>
<evidence type="ECO:0000313" key="7">
    <source>
        <dbReference type="EMBL" id="GAB77313.1"/>
    </source>
</evidence>
<dbReference type="GO" id="GO:0005524">
    <property type="term" value="F:ATP binding"/>
    <property type="evidence" value="ECO:0007669"/>
    <property type="project" value="UniProtKB-KW"/>
</dbReference>
<evidence type="ECO:0000256" key="2">
    <source>
        <dbReference type="ARBA" id="ARBA00022801"/>
    </source>
</evidence>
<dbReference type="eggNOG" id="COG2251">
    <property type="taxonomic scope" value="Bacteria"/>
</dbReference>
<dbReference type="SMART" id="SM00382">
    <property type="entry name" value="AAA"/>
    <property type="match status" value="1"/>
</dbReference>
<dbReference type="GO" id="GO:0043139">
    <property type="term" value="F:5'-3' DNA helicase activity"/>
    <property type="evidence" value="ECO:0007669"/>
    <property type="project" value="TreeGrafter"/>
</dbReference>
<reference evidence="7 8" key="1">
    <citation type="submission" date="2012-08" db="EMBL/GenBank/DDBJ databases">
        <title>Whole genome shotgun sequence of Austwickia chelonae NBRC 105200.</title>
        <authorList>
            <person name="Yoshida I."/>
            <person name="Hosoyama A."/>
            <person name="Tsuchikane K."/>
            <person name="Katsumata H."/>
            <person name="Ando Y."/>
            <person name="Ohji S."/>
            <person name="Hamada M."/>
            <person name="Tamura T."/>
            <person name="Yamazoe A."/>
            <person name="Yamazaki S."/>
            <person name="Fujita N."/>
        </authorList>
    </citation>
    <scope>NUCLEOTIDE SEQUENCE [LARGE SCALE GENOMIC DNA]</scope>
    <source>
        <strain evidence="7 8">NBRC 105200</strain>
    </source>
</reference>
<dbReference type="CDD" id="cd18808">
    <property type="entry name" value="SF1_C_Upf1"/>
    <property type="match status" value="1"/>
</dbReference>
<dbReference type="STRING" id="100225.SAMN05421595_1140"/>
<keyword evidence="1" id="KW-0547">Nucleotide-binding</keyword>
<dbReference type="InterPro" id="IPR003593">
    <property type="entry name" value="AAA+_ATPase"/>
</dbReference>
<dbReference type="InterPro" id="IPR041679">
    <property type="entry name" value="DNA2/NAM7-like_C"/>
</dbReference>
<dbReference type="GO" id="GO:0016787">
    <property type="term" value="F:hydrolase activity"/>
    <property type="evidence" value="ECO:0007669"/>
    <property type="project" value="UniProtKB-KW"/>
</dbReference>
<dbReference type="eggNOG" id="COG1112">
    <property type="taxonomic scope" value="Bacteria"/>
</dbReference>
<dbReference type="Proteomes" id="UP000008495">
    <property type="component" value="Unassembled WGS sequence"/>
</dbReference>
<name>K6V536_9MICO</name>
<protein>
    <recommendedName>
        <fullName evidence="6">AAA+ ATPase domain-containing protein</fullName>
    </recommendedName>
</protein>
<feature type="region of interest" description="Disordered" evidence="5">
    <location>
        <begin position="512"/>
        <end position="537"/>
    </location>
</feature>
<dbReference type="SUPFAM" id="SSF52540">
    <property type="entry name" value="P-loop containing nucleoside triphosphate hydrolases"/>
    <property type="match status" value="1"/>
</dbReference>
<dbReference type="Pfam" id="PF13604">
    <property type="entry name" value="AAA_30"/>
    <property type="match status" value="1"/>
</dbReference>
<accession>K6V536</accession>
<comment type="caution">
    <text evidence="7">The sequence shown here is derived from an EMBL/GenBank/DDBJ whole genome shotgun (WGS) entry which is preliminary data.</text>
</comment>
<feature type="domain" description="AAA+ ATPase" evidence="6">
    <location>
        <begin position="733"/>
        <end position="1030"/>
    </location>
</feature>
<dbReference type="eggNOG" id="COG1703">
    <property type="taxonomic scope" value="Bacteria"/>
</dbReference>
<dbReference type="NCBIfam" id="TIGR03491">
    <property type="entry name" value="TM0106 family RecB-like putative nuclease"/>
    <property type="match status" value="1"/>
</dbReference>
<evidence type="ECO:0000313" key="8">
    <source>
        <dbReference type="Proteomes" id="UP000008495"/>
    </source>
</evidence>
<dbReference type="InterPro" id="IPR019993">
    <property type="entry name" value="RecB_nuclease_TM0106_put"/>
</dbReference>
<evidence type="ECO:0000256" key="5">
    <source>
        <dbReference type="SAM" id="MobiDB-lite"/>
    </source>
</evidence>
<keyword evidence="2" id="KW-0378">Hydrolase</keyword>
<dbReference type="PANTHER" id="PTHR43788">
    <property type="entry name" value="DNA2/NAM7 HELICASE FAMILY MEMBER"/>
    <property type="match status" value="1"/>
</dbReference>
<evidence type="ECO:0000256" key="3">
    <source>
        <dbReference type="ARBA" id="ARBA00022806"/>
    </source>
</evidence>
<proteinExistence type="predicted"/>
<dbReference type="InterPro" id="IPR038720">
    <property type="entry name" value="YprB_RNase_H-like_dom"/>
</dbReference>
<dbReference type="RefSeq" id="WP_006502065.1">
    <property type="nucleotide sequence ID" value="NZ_BAGZ01000005.1"/>
</dbReference>
<dbReference type="Gene3D" id="3.40.50.300">
    <property type="entry name" value="P-loop containing nucleotide triphosphate hydrolases"/>
    <property type="match status" value="2"/>
</dbReference>
<feature type="compositionally biased region" description="Low complexity" evidence="5">
    <location>
        <begin position="525"/>
        <end position="537"/>
    </location>
</feature>
<dbReference type="Pfam" id="PF13087">
    <property type="entry name" value="AAA_12"/>
    <property type="match status" value="1"/>
</dbReference>
<dbReference type="InterPro" id="IPR027417">
    <property type="entry name" value="P-loop_NTPase"/>
</dbReference>
<dbReference type="InterPro" id="IPR047187">
    <property type="entry name" value="SF1_C_Upf1"/>
</dbReference>
<keyword evidence="4" id="KW-0067">ATP-binding</keyword>
<dbReference type="OrthoDB" id="9757917at2"/>